<organism evidence="2 3">
    <name type="scientific">Lithospermum erythrorhizon</name>
    <name type="common">Purple gromwell</name>
    <name type="synonym">Lithospermum officinale var. erythrorhizon</name>
    <dbReference type="NCBI Taxonomy" id="34254"/>
    <lineage>
        <taxon>Eukaryota</taxon>
        <taxon>Viridiplantae</taxon>
        <taxon>Streptophyta</taxon>
        <taxon>Embryophyta</taxon>
        <taxon>Tracheophyta</taxon>
        <taxon>Spermatophyta</taxon>
        <taxon>Magnoliopsida</taxon>
        <taxon>eudicotyledons</taxon>
        <taxon>Gunneridae</taxon>
        <taxon>Pentapetalae</taxon>
        <taxon>asterids</taxon>
        <taxon>lamiids</taxon>
        <taxon>Boraginales</taxon>
        <taxon>Boraginaceae</taxon>
        <taxon>Boraginoideae</taxon>
        <taxon>Lithospermeae</taxon>
        <taxon>Lithospermum</taxon>
    </lineage>
</organism>
<reference evidence="2 3" key="1">
    <citation type="submission" date="2024-01" db="EMBL/GenBank/DDBJ databases">
        <title>The complete chloroplast genome sequence of Lithospermum erythrorhizon: insights into the phylogenetic relationship among Boraginaceae species and the maternal lineages of purple gromwells.</title>
        <authorList>
            <person name="Okada T."/>
            <person name="Watanabe K."/>
        </authorList>
    </citation>
    <scope>NUCLEOTIDE SEQUENCE [LARGE SCALE GENOMIC DNA]</scope>
</reference>
<dbReference type="Proteomes" id="UP001454036">
    <property type="component" value="Unassembled WGS sequence"/>
</dbReference>
<sequence length="364" mass="40160">MVRTRGGVNTSENATKGKKKVVETSSETCKEDEPQVVEVKAQKLKGQKKEKTKGSRGKGSKAPAMTKRRRGRAGDSTSAEAEIVVDLLEHTAAKSVIDPMGNTNESSNLTNNVVSATVVDNFERGDVNVDTTMEDVEGMAFYVPSSTGTEDVTAGNDDNVTPRIFDTGIDAADLPEERTGKTNLNKRKHKTGADAGEPFEPKKKLSKEERAAKRVERKARKADEKIVEEKAADDDVHEMVEDQVPLKSEPRADSDEEDVSVVISRRRKGKGKLKLNENKTRVGNKRIPKNVAEIFTTNVALNSKEEEAKWKFVVSRRIAVERILFEVTKKNADIMGILEDTGVMPTVETVGPYYPKLVREFIGT</sequence>
<keyword evidence="3" id="KW-1185">Reference proteome</keyword>
<feature type="region of interest" description="Disordered" evidence="1">
    <location>
        <begin position="177"/>
        <end position="223"/>
    </location>
</feature>
<evidence type="ECO:0000313" key="3">
    <source>
        <dbReference type="Proteomes" id="UP001454036"/>
    </source>
</evidence>
<evidence type="ECO:0000256" key="1">
    <source>
        <dbReference type="SAM" id="MobiDB-lite"/>
    </source>
</evidence>
<evidence type="ECO:0000313" key="2">
    <source>
        <dbReference type="EMBL" id="GAA0166048.1"/>
    </source>
</evidence>
<protein>
    <recommendedName>
        <fullName evidence="4">Envelope-like protein</fullName>
    </recommendedName>
</protein>
<gene>
    <name evidence="2" type="ORF">LIER_21296</name>
</gene>
<evidence type="ECO:0008006" key="4">
    <source>
        <dbReference type="Google" id="ProtNLM"/>
    </source>
</evidence>
<dbReference type="EMBL" id="BAABME010005588">
    <property type="protein sequence ID" value="GAA0166048.1"/>
    <property type="molecule type" value="Genomic_DNA"/>
</dbReference>
<accession>A0AAV3QSL2</accession>
<dbReference type="AlphaFoldDB" id="A0AAV3QSL2"/>
<feature type="compositionally biased region" description="Basic and acidic residues" evidence="1">
    <location>
        <begin position="199"/>
        <end position="214"/>
    </location>
</feature>
<proteinExistence type="predicted"/>
<feature type="region of interest" description="Disordered" evidence="1">
    <location>
        <begin position="1"/>
        <end position="78"/>
    </location>
</feature>
<name>A0AAV3QSL2_LITER</name>
<comment type="caution">
    <text evidence="2">The sequence shown here is derived from an EMBL/GenBank/DDBJ whole genome shotgun (WGS) entry which is preliminary data.</text>
</comment>